<dbReference type="Gene3D" id="1.10.10.10">
    <property type="entry name" value="Winged helix-like DNA-binding domain superfamily/Winged helix DNA-binding domain"/>
    <property type="match status" value="1"/>
</dbReference>
<keyword evidence="5 7" id="KW-0539">Nucleus</keyword>
<protein>
    <recommendedName>
        <fullName evidence="7">Transcription initiation factor IIE subunit beta</fullName>
    </recommendedName>
</protein>
<gene>
    <name evidence="10" type="ORF">L596_023524</name>
</gene>
<comment type="subunit">
    <text evidence="7">Tetramer of two alpha and two beta chains.</text>
</comment>
<dbReference type="InterPro" id="IPR003166">
    <property type="entry name" value="TFIIE_bsu_DNA-bd"/>
</dbReference>
<dbReference type="SUPFAM" id="SSF46785">
    <property type="entry name" value="Winged helix' DNA-binding domain"/>
    <property type="match status" value="1"/>
</dbReference>
<name>A0A4U5MDY9_STECR</name>
<evidence type="ECO:0000256" key="7">
    <source>
        <dbReference type="PIRNR" id="PIRNR016398"/>
    </source>
</evidence>
<feature type="compositionally biased region" description="Polar residues" evidence="8">
    <location>
        <begin position="65"/>
        <end position="84"/>
    </location>
</feature>
<comment type="function">
    <text evidence="6 7">Recruits TFIIH to the initiation complex and stimulates the RNA polymerase II C-terminal domain kinase and DNA-dependent ATPase activities of TFIIH. Both TFIIH and TFIIE are required for promoter clearance by RNA polymerase.</text>
</comment>
<feature type="region of interest" description="Disordered" evidence="8">
    <location>
        <begin position="279"/>
        <end position="316"/>
    </location>
</feature>
<comment type="caution">
    <text evidence="10">The sequence shown here is derived from an EMBL/GenBank/DDBJ whole genome shotgun (WGS) entry which is preliminary data.</text>
</comment>
<dbReference type="AlphaFoldDB" id="A0A4U5MDY9"/>
<dbReference type="PANTHER" id="PTHR12716">
    <property type="entry name" value="TRANSCRIPTION INITIATION FACTOR IIE, BETA SUBUNIT"/>
    <property type="match status" value="1"/>
</dbReference>
<evidence type="ECO:0000256" key="2">
    <source>
        <dbReference type="ARBA" id="ARBA00023015"/>
    </source>
</evidence>
<reference evidence="10 11" key="1">
    <citation type="journal article" date="2015" name="Genome Biol.">
        <title>Comparative genomics of Steinernema reveals deeply conserved gene regulatory networks.</title>
        <authorList>
            <person name="Dillman A.R."/>
            <person name="Macchietto M."/>
            <person name="Porter C.F."/>
            <person name="Rogers A."/>
            <person name="Williams B."/>
            <person name="Antoshechkin I."/>
            <person name="Lee M.M."/>
            <person name="Goodwin Z."/>
            <person name="Lu X."/>
            <person name="Lewis E.E."/>
            <person name="Goodrich-Blair H."/>
            <person name="Stock S.P."/>
            <person name="Adams B.J."/>
            <person name="Sternberg P.W."/>
            <person name="Mortazavi A."/>
        </authorList>
    </citation>
    <scope>NUCLEOTIDE SEQUENCE [LARGE SCALE GENOMIC DNA]</scope>
    <source>
        <strain evidence="10 11">ALL</strain>
    </source>
</reference>
<keyword evidence="3 7" id="KW-0238">DNA-binding</keyword>
<evidence type="ECO:0000256" key="1">
    <source>
        <dbReference type="ARBA" id="ARBA00004123"/>
    </source>
</evidence>
<accession>A0A4U5MDY9</accession>
<keyword evidence="2 7" id="KW-0805">Transcription regulation</keyword>
<evidence type="ECO:0000256" key="4">
    <source>
        <dbReference type="ARBA" id="ARBA00023163"/>
    </source>
</evidence>
<dbReference type="EMBL" id="AZBU02000008">
    <property type="protein sequence ID" value="TKR67361.1"/>
    <property type="molecule type" value="Genomic_DNA"/>
</dbReference>
<dbReference type="GO" id="GO:0006367">
    <property type="term" value="P:transcription initiation at RNA polymerase II promoter"/>
    <property type="evidence" value="ECO:0007669"/>
    <property type="project" value="UniProtKB-UniRule"/>
</dbReference>
<dbReference type="GO" id="GO:0003677">
    <property type="term" value="F:DNA binding"/>
    <property type="evidence" value="ECO:0007669"/>
    <property type="project" value="UniProtKB-UniRule"/>
</dbReference>
<evidence type="ECO:0000313" key="10">
    <source>
        <dbReference type="EMBL" id="TKR67361.1"/>
    </source>
</evidence>
<proteinExistence type="inferred from homology"/>
<evidence type="ECO:0000313" key="11">
    <source>
        <dbReference type="Proteomes" id="UP000298663"/>
    </source>
</evidence>
<keyword evidence="11" id="KW-1185">Reference proteome</keyword>
<dbReference type="Pfam" id="PF18121">
    <property type="entry name" value="TFA2_Winged_2"/>
    <property type="match status" value="1"/>
</dbReference>
<evidence type="ECO:0000256" key="5">
    <source>
        <dbReference type="ARBA" id="ARBA00023242"/>
    </source>
</evidence>
<sequence>MTTCGSVFIDRPHSMMDRELLKQREDFKKHASKNVSVQQRPSAPSSSYTTYKSEENKKKKKKATTNDPQISAKSLSEYNKSQGLPSGPAGIISAEANSQNFSLLAKIVDYMKRRHLEDKKWGLTLREILEELQLDAVVNKRQEAWLEQFLPQNHKLTVDETQKLIYRPPHKVKNRQTLLQLLQKYEREGKGGILLSELNECMPNVEKYIQQLGNQVIAMPTQHNKRKDQVFFYNNPDTDFTIDEDYQQLWRSINVDHLDEKKIEEYLSKHGILTMKDLQPKRLQGGPPKRKTAKRKTNQRVHNEHLSDVLQDYEQG</sequence>
<comment type="subcellular location">
    <subcellularLocation>
        <location evidence="1 7">Nucleus</location>
    </subcellularLocation>
</comment>
<comment type="similarity">
    <text evidence="7">Belongs to the TFIIE beta subunit family.</text>
</comment>
<dbReference type="GO" id="GO:0005673">
    <property type="term" value="C:transcription factor TFIIE complex"/>
    <property type="evidence" value="ECO:0007669"/>
    <property type="project" value="UniProtKB-UniRule"/>
</dbReference>
<organism evidence="10 11">
    <name type="scientific">Steinernema carpocapsae</name>
    <name type="common">Entomopathogenic nematode</name>
    <dbReference type="NCBI Taxonomy" id="34508"/>
    <lineage>
        <taxon>Eukaryota</taxon>
        <taxon>Metazoa</taxon>
        <taxon>Ecdysozoa</taxon>
        <taxon>Nematoda</taxon>
        <taxon>Chromadorea</taxon>
        <taxon>Rhabditida</taxon>
        <taxon>Tylenchina</taxon>
        <taxon>Panagrolaimomorpha</taxon>
        <taxon>Strongyloidoidea</taxon>
        <taxon>Steinernematidae</taxon>
        <taxon>Steinernema</taxon>
    </lineage>
</organism>
<evidence type="ECO:0000259" key="9">
    <source>
        <dbReference type="PROSITE" id="PS51351"/>
    </source>
</evidence>
<feature type="compositionally biased region" description="Basic residues" evidence="8">
    <location>
        <begin position="288"/>
        <end position="299"/>
    </location>
</feature>
<dbReference type="OrthoDB" id="5323195at2759"/>
<dbReference type="PROSITE" id="PS51351">
    <property type="entry name" value="TFIIE_BETA_C"/>
    <property type="match status" value="1"/>
</dbReference>
<dbReference type="InterPro" id="IPR036388">
    <property type="entry name" value="WH-like_DNA-bd_sf"/>
</dbReference>
<feature type="region of interest" description="Disordered" evidence="8">
    <location>
        <begin position="24"/>
        <end position="84"/>
    </location>
</feature>
<dbReference type="Proteomes" id="UP000298663">
    <property type="component" value="Unassembled WGS sequence"/>
</dbReference>
<dbReference type="PIRSF" id="PIRSF016398">
    <property type="entry name" value="TFIIE-beta"/>
    <property type="match status" value="1"/>
</dbReference>
<dbReference type="GO" id="GO:0001097">
    <property type="term" value="F:TFIIH-class transcription factor complex binding"/>
    <property type="evidence" value="ECO:0007669"/>
    <property type="project" value="TreeGrafter"/>
</dbReference>
<feature type="domain" description="TFIIE beta" evidence="9">
    <location>
        <begin position="87"/>
        <end position="173"/>
    </location>
</feature>
<evidence type="ECO:0000256" key="6">
    <source>
        <dbReference type="ARBA" id="ARBA00025581"/>
    </source>
</evidence>
<keyword evidence="4 7" id="KW-0804">Transcription</keyword>
<feature type="compositionally biased region" description="Polar residues" evidence="8">
    <location>
        <begin position="33"/>
        <end position="51"/>
    </location>
</feature>
<dbReference type="PANTHER" id="PTHR12716:SF8">
    <property type="entry name" value="TRANSCRIPTION INITIATION FACTOR IIE SUBUNIT BETA"/>
    <property type="match status" value="1"/>
</dbReference>
<evidence type="ECO:0000256" key="8">
    <source>
        <dbReference type="SAM" id="MobiDB-lite"/>
    </source>
</evidence>
<reference evidence="10 11" key="2">
    <citation type="journal article" date="2019" name="G3 (Bethesda)">
        <title>Hybrid Assembly of the Genome of the Entomopathogenic Nematode Steinernema carpocapsae Identifies the X-Chromosome.</title>
        <authorList>
            <person name="Serra L."/>
            <person name="Macchietto M."/>
            <person name="Macias-Munoz A."/>
            <person name="McGill C.J."/>
            <person name="Rodriguez I.M."/>
            <person name="Rodriguez B."/>
            <person name="Murad R."/>
            <person name="Mortazavi A."/>
        </authorList>
    </citation>
    <scope>NUCLEOTIDE SEQUENCE [LARGE SCALE GENOMIC DNA]</scope>
    <source>
        <strain evidence="10 11">ALL</strain>
    </source>
</reference>
<dbReference type="InterPro" id="IPR016656">
    <property type="entry name" value="TFIIE-bsu"/>
</dbReference>
<dbReference type="InterPro" id="IPR040501">
    <property type="entry name" value="TFA2_Winged_2"/>
</dbReference>
<dbReference type="InterPro" id="IPR036390">
    <property type="entry name" value="WH_DNA-bd_sf"/>
</dbReference>
<dbReference type="STRING" id="34508.A0A4U5MDY9"/>
<evidence type="ECO:0000256" key="3">
    <source>
        <dbReference type="ARBA" id="ARBA00023125"/>
    </source>
</evidence>
<dbReference type="Pfam" id="PF02186">
    <property type="entry name" value="TFIIE_beta"/>
    <property type="match status" value="1"/>
</dbReference>